<keyword evidence="3" id="KW-1185">Reference proteome</keyword>
<keyword evidence="2" id="KW-0012">Acyltransferase</keyword>
<dbReference type="PANTHER" id="PTHR43617">
    <property type="entry name" value="L-AMINO ACID N-ACETYLTRANSFERASE"/>
    <property type="match status" value="1"/>
</dbReference>
<dbReference type="CDD" id="cd04301">
    <property type="entry name" value="NAT_SF"/>
    <property type="match status" value="1"/>
</dbReference>
<dbReference type="Gene3D" id="3.40.630.30">
    <property type="match status" value="1"/>
</dbReference>
<dbReference type="InterPro" id="IPR050276">
    <property type="entry name" value="MshD_Acetyltransferase"/>
</dbReference>
<keyword evidence="2" id="KW-0808">Transferase</keyword>
<organism evidence="2 3">
    <name type="scientific">Bacillus oleivorans</name>
    <dbReference type="NCBI Taxonomy" id="1448271"/>
    <lineage>
        <taxon>Bacteria</taxon>
        <taxon>Bacillati</taxon>
        <taxon>Bacillota</taxon>
        <taxon>Bacilli</taxon>
        <taxon>Bacillales</taxon>
        <taxon>Bacillaceae</taxon>
        <taxon>Bacillus</taxon>
    </lineage>
</organism>
<dbReference type="PANTHER" id="PTHR43617:SF30">
    <property type="entry name" value="HISTONE ACETYLTRANSFERASE"/>
    <property type="match status" value="1"/>
</dbReference>
<dbReference type="PROSITE" id="PS51186">
    <property type="entry name" value="GNAT"/>
    <property type="match status" value="1"/>
</dbReference>
<dbReference type="AlphaFoldDB" id="A0A285CVX4"/>
<dbReference type="Pfam" id="PF00583">
    <property type="entry name" value="Acetyltransf_1"/>
    <property type="match status" value="1"/>
</dbReference>
<sequence length="177" mass="20347">MEIRVAQANDIDAIASVHIQSWRETYKGIVLDEVLDGLNMPQKIAQWTHILKQQEEHGNGQILVASIDGKIVGFAHFSKERTGHYDIDGELTTIYILKEYHRTGIGTALFRQGLDYLQSHSFKSMLVWVLADNPFKLFYESFQPVEADRQKFNIGTKVHEEIAYAWRDLSKLIERVG</sequence>
<proteinExistence type="predicted"/>
<name>A0A285CVX4_9BACI</name>
<accession>A0A285CVX4</accession>
<dbReference type="EMBL" id="OAOP01000005">
    <property type="protein sequence ID" value="SNX71208.1"/>
    <property type="molecule type" value="Genomic_DNA"/>
</dbReference>
<dbReference type="Proteomes" id="UP000219546">
    <property type="component" value="Unassembled WGS sequence"/>
</dbReference>
<evidence type="ECO:0000313" key="2">
    <source>
        <dbReference type="EMBL" id="SNX71208.1"/>
    </source>
</evidence>
<protein>
    <submittedName>
        <fullName evidence="2">L-amino acid N-acyltransferase YncA</fullName>
    </submittedName>
</protein>
<dbReference type="InterPro" id="IPR000182">
    <property type="entry name" value="GNAT_dom"/>
</dbReference>
<reference evidence="2 3" key="1">
    <citation type="submission" date="2017-08" db="EMBL/GenBank/DDBJ databases">
        <authorList>
            <person name="de Groot N.N."/>
        </authorList>
    </citation>
    <scope>NUCLEOTIDE SEQUENCE [LARGE SCALE GENOMIC DNA]</scope>
    <source>
        <strain evidence="2 3">JC228</strain>
    </source>
</reference>
<evidence type="ECO:0000259" key="1">
    <source>
        <dbReference type="PROSITE" id="PS51186"/>
    </source>
</evidence>
<dbReference type="RefSeq" id="WP_179714266.1">
    <property type="nucleotide sequence ID" value="NZ_JBEPMQ010000004.1"/>
</dbReference>
<dbReference type="InterPro" id="IPR016181">
    <property type="entry name" value="Acyl_CoA_acyltransferase"/>
</dbReference>
<feature type="domain" description="N-acetyltransferase" evidence="1">
    <location>
        <begin position="1"/>
        <end position="174"/>
    </location>
</feature>
<dbReference type="SUPFAM" id="SSF55729">
    <property type="entry name" value="Acyl-CoA N-acyltransferases (Nat)"/>
    <property type="match status" value="1"/>
</dbReference>
<gene>
    <name evidence="2" type="ORF">SAMN05877753_10531</name>
</gene>
<dbReference type="GO" id="GO:0016747">
    <property type="term" value="F:acyltransferase activity, transferring groups other than amino-acyl groups"/>
    <property type="evidence" value="ECO:0007669"/>
    <property type="project" value="InterPro"/>
</dbReference>
<evidence type="ECO:0000313" key="3">
    <source>
        <dbReference type="Proteomes" id="UP000219546"/>
    </source>
</evidence>